<organism evidence="1 3">
    <name type="scientific">Rotaria sordida</name>
    <dbReference type="NCBI Taxonomy" id="392033"/>
    <lineage>
        <taxon>Eukaryota</taxon>
        <taxon>Metazoa</taxon>
        <taxon>Spiralia</taxon>
        <taxon>Gnathifera</taxon>
        <taxon>Rotifera</taxon>
        <taxon>Eurotatoria</taxon>
        <taxon>Bdelloidea</taxon>
        <taxon>Philodinida</taxon>
        <taxon>Philodinidae</taxon>
        <taxon>Rotaria</taxon>
    </lineage>
</organism>
<evidence type="ECO:0000313" key="1">
    <source>
        <dbReference type="EMBL" id="CAF0841422.1"/>
    </source>
</evidence>
<evidence type="ECO:0000313" key="2">
    <source>
        <dbReference type="EMBL" id="CAF1009853.1"/>
    </source>
</evidence>
<dbReference type="EMBL" id="CAJNOL010000329">
    <property type="protein sequence ID" value="CAF1009853.1"/>
    <property type="molecule type" value="Genomic_DNA"/>
</dbReference>
<sequence length="146" mass="17010">MNKQKSATLCRSTSETVRRTLCGIIESSNDHCVLEADDVVIITLCDITLWEWTRIDFPHIPHRHVLSNIKLDNCDYFPIPFTLYYNDEEIDQNLCYGIRCDILNKYKEIKYSSERFIPVLTEHYPKTNVNIIVGPRNIPSTKDKSS</sequence>
<name>A0A813VRG2_9BILA</name>
<dbReference type="Proteomes" id="UP000663870">
    <property type="component" value="Unassembled WGS sequence"/>
</dbReference>
<dbReference type="EMBL" id="CAJNOH010000073">
    <property type="protein sequence ID" value="CAF0841422.1"/>
    <property type="molecule type" value="Genomic_DNA"/>
</dbReference>
<evidence type="ECO:0000313" key="3">
    <source>
        <dbReference type="Proteomes" id="UP000663854"/>
    </source>
</evidence>
<protein>
    <submittedName>
        <fullName evidence="1">Uncharacterized protein</fullName>
    </submittedName>
</protein>
<dbReference type="AlphaFoldDB" id="A0A813VRG2"/>
<dbReference type="Proteomes" id="UP000663854">
    <property type="component" value="Unassembled WGS sequence"/>
</dbReference>
<comment type="caution">
    <text evidence="1">The sequence shown here is derived from an EMBL/GenBank/DDBJ whole genome shotgun (WGS) entry which is preliminary data.</text>
</comment>
<proteinExistence type="predicted"/>
<evidence type="ECO:0000313" key="4">
    <source>
        <dbReference type="Proteomes" id="UP000663870"/>
    </source>
</evidence>
<accession>A0A813VRG2</accession>
<reference evidence="1" key="1">
    <citation type="submission" date="2021-02" db="EMBL/GenBank/DDBJ databases">
        <authorList>
            <person name="Nowell W R."/>
        </authorList>
    </citation>
    <scope>NUCLEOTIDE SEQUENCE</scope>
</reference>
<gene>
    <name evidence="2" type="ORF">JXQ802_LOCUS14608</name>
    <name evidence="1" type="ORF">PYM288_LOCUS6589</name>
</gene>
<keyword evidence="4" id="KW-1185">Reference proteome</keyword>